<accession>A0ABS7MKH9</accession>
<dbReference type="CDD" id="cd05008">
    <property type="entry name" value="SIS_GlmS_GlmD_1"/>
    <property type="match status" value="1"/>
</dbReference>
<sequence length="368" mass="40213">MSGIKITEERRLTMWDYIVEAPGVALNNLGRSDELLEPLFWAMGSAAPARIWIVASGSSQHAALIALPFMRSCLPSVDVKVIPPSTFMYYDHEVEAEDIVFVVTQSGLSTNAIEALDFVHARGWQTICVTANPHADAREHAENVIDYGAGEELVGYVTKGVVTLAVFFMMLAAKLGGCSERLQEIEQVIRTSEDVRSQAVAFFESHMKDLTSMSVAYFMGAGPTWGVAAEGALKMGETVHIPSPLYELEEFIHGPNLQLTPAYTAFFFDAPDGASDRCCQIWRATAEVTDRAYLLTTRPELAAELGVLAVPELPSADLASLAFLPAIQTLSFLVSDALGSTKQHPLIRRFKAIAAAKTETFVNYDRDD</sequence>
<dbReference type="PROSITE" id="PS51464">
    <property type="entry name" value="SIS"/>
    <property type="match status" value="1"/>
</dbReference>
<feature type="domain" description="SIS" evidence="2">
    <location>
        <begin position="39"/>
        <end position="181"/>
    </location>
</feature>
<evidence type="ECO:0000313" key="3">
    <source>
        <dbReference type="EMBL" id="MBY4797880.1"/>
    </source>
</evidence>
<evidence type="ECO:0000313" key="4">
    <source>
        <dbReference type="Proteomes" id="UP000700908"/>
    </source>
</evidence>
<keyword evidence="1" id="KW-0677">Repeat</keyword>
<comment type="caution">
    <text evidence="3">The sequence shown here is derived from an EMBL/GenBank/DDBJ whole genome shotgun (WGS) entry which is preliminary data.</text>
</comment>
<organism evidence="3 4">
    <name type="scientific">Collinsella ureilytica</name>
    <dbReference type="NCBI Taxonomy" id="2869515"/>
    <lineage>
        <taxon>Bacteria</taxon>
        <taxon>Bacillati</taxon>
        <taxon>Actinomycetota</taxon>
        <taxon>Coriobacteriia</taxon>
        <taxon>Coriobacteriales</taxon>
        <taxon>Coriobacteriaceae</taxon>
        <taxon>Collinsella</taxon>
    </lineage>
</organism>
<dbReference type="PANTHER" id="PTHR10937">
    <property type="entry name" value="GLUCOSAMINE--FRUCTOSE-6-PHOSPHATE AMINOTRANSFERASE, ISOMERIZING"/>
    <property type="match status" value="1"/>
</dbReference>
<dbReference type="Pfam" id="PF01380">
    <property type="entry name" value="SIS"/>
    <property type="match status" value="1"/>
</dbReference>
<dbReference type="Gene3D" id="3.40.50.10490">
    <property type="entry name" value="Glucose-6-phosphate isomerase like protein, domain 1"/>
    <property type="match status" value="2"/>
</dbReference>
<reference evidence="3 4" key="1">
    <citation type="submission" date="2021-08" db="EMBL/GenBank/DDBJ databases">
        <title>Collinsella faecalis sp. nov. isolated from swine faeces.</title>
        <authorList>
            <person name="Oh B.S."/>
            <person name="Lee J.H."/>
        </authorList>
    </citation>
    <scope>NUCLEOTIDE SEQUENCE [LARGE SCALE GENOMIC DNA]</scope>
    <source>
        <strain evidence="3 4">AGMB00827</strain>
    </source>
</reference>
<dbReference type="PANTHER" id="PTHR10937:SF17">
    <property type="entry name" value="GLUCOSAMINE-FRUCTOSE-6-PHOSPHATE AMINOTRANSFERASE"/>
    <property type="match status" value="1"/>
</dbReference>
<dbReference type="InterPro" id="IPR035466">
    <property type="entry name" value="GlmS/AgaS_SIS"/>
</dbReference>
<dbReference type="EMBL" id="JAIMFO010000007">
    <property type="protein sequence ID" value="MBY4797880.1"/>
    <property type="molecule type" value="Genomic_DNA"/>
</dbReference>
<evidence type="ECO:0000259" key="2">
    <source>
        <dbReference type="PROSITE" id="PS51464"/>
    </source>
</evidence>
<dbReference type="InterPro" id="IPR001347">
    <property type="entry name" value="SIS_dom"/>
</dbReference>
<name>A0ABS7MKH9_9ACTN</name>
<gene>
    <name evidence="3" type="ORF">K6V98_05890</name>
</gene>
<evidence type="ECO:0000256" key="1">
    <source>
        <dbReference type="ARBA" id="ARBA00022737"/>
    </source>
</evidence>
<dbReference type="InterPro" id="IPR046348">
    <property type="entry name" value="SIS_dom_sf"/>
</dbReference>
<dbReference type="RefSeq" id="WP_222199608.1">
    <property type="nucleotide sequence ID" value="NZ_JAIMFO010000007.1"/>
</dbReference>
<proteinExistence type="predicted"/>
<keyword evidence="4" id="KW-1185">Reference proteome</keyword>
<dbReference type="SUPFAM" id="SSF53697">
    <property type="entry name" value="SIS domain"/>
    <property type="match status" value="1"/>
</dbReference>
<dbReference type="Proteomes" id="UP000700908">
    <property type="component" value="Unassembled WGS sequence"/>
</dbReference>
<protein>
    <submittedName>
        <fullName evidence="3">SIS domain-containing protein</fullName>
    </submittedName>
</protein>